<dbReference type="SUPFAM" id="SSF81296">
    <property type="entry name" value="E set domains"/>
    <property type="match status" value="2"/>
</dbReference>
<dbReference type="Pfam" id="PF00339">
    <property type="entry name" value="Arrestin_N"/>
    <property type="match status" value="1"/>
</dbReference>
<dbReference type="GO" id="GO:0045494">
    <property type="term" value="P:photoreceptor cell maintenance"/>
    <property type="evidence" value="ECO:0007669"/>
    <property type="project" value="UniProtKB-ARBA"/>
</dbReference>
<evidence type="ECO:0000256" key="2">
    <source>
        <dbReference type="ARBA" id="ARBA00022606"/>
    </source>
</evidence>
<accession>A0AAN9T434</accession>
<evidence type="ECO:0000313" key="6">
    <source>
        <dbReference type="Proteomes" id="UP001367676"/>
    </source>
</evidence>
<dbReference type="GO" id="GO:0001664">
    <property type="term" value="F:G protein-coupled receptor binding"/>
    <property type="evidence" value="ECO:0007669"/>
    <property type="project" value="TreeGrafter"/>
</dbReference>
<dbReference type="GO" id="GO:0005737">
    <property type="term" value="C:cytoplasm"/>
    <property type="evidence" value="ECO:0007669"/>
    <property type="project" value="TreeGrafter"/>
</dbReference>
<dbReference type="GO" id="GO:0007165">
    <property type="term" value="P:signal transduction"/>
    <property type="evidence" value="ECO:0007669"/>
    <property type="project" value="InterPro"/>
</dbReference>
<dbReference type="Proteomes" id="UP001367676">
    <property type="component" value="Unassembled WGS sequence"/>
</dbReference>
<reference evidence="5 6" key="1">
    <citation type="submission" date="2024-03" db="EMBL/GenBank/DDBJ databases">
        <title>Adaptation during the transition from Ophiocordyceps entomopathogen to insect associate is accompanied by gene loss and intensified selection.</title>
        <authorList>
            <person name="Ward C.M."/>
            <person name="Onetto C.A."/>
            <person name="Borneman A.R."/>
        </authorList>
    </citation>
    <scope>NUCLEOTIDE SEQUENCE [LARGE SCALE GENOMIC DNA]</scope>
    <source>
        <strain evidence="5">AWRI1</strain>
        <tissue evidence="5">Single Adult Female</tissue>
    </source>
</reference>
<organism evidence="5 6">
    <name type="scientific">Parthenolecanium corni</name>
    <dbReference type="NCBI Taxonomy" id="536013"/>
    <lineage>
        <taxon>Eukaryota</taxon>
        <taxon>Metazoa</taxon>
        <taxon>Ecdysozoa</taxon>
        <taxon>Arthropoda</taxon>
        <taxon>Hexapoda</taxon>
        <taxon>Insecta</taxon>
        <taxon>Pterygota</taxon>
        <taxon>Neoptera</taxon>
        <taxon>Paraneoptera</taxon>
        <taxon>Hemiptera</taxon>
        <taxon>Sternorrhyncha</taxon>
        <taxon>Coccoidea</taxon>
        <taxon>Coccidae</taxon>
        <taxon>Parthenolecanium</taxon>
    </lineage>
</organism>
<dbReference type="AlphaFoldDB" id="A0AAN9T434"/>
<dbReference type="InterPro" id="IPR011021">
    <property type="entry name" value="Arrestin-like_N"/>
</dbReference>
<dbReference type="SMART" id="SM01017">
    <property type="entry name" value="Arrestin_C"/>
    <property type="match status" value="1"/>
</dbReference>
<feature type="region of interest" description="Disordered" evidence="3">
    <location>
        <begin position="432"/>
        <end position="457"/>
    </location>
</feature>
<dbReference type="GO" id="GO:0007608">
    <property type="term" value="P:sensory perception of smell"/>
    <property type="evidence" value="ECO:0007669"/>
    <property type="project" value="UniProtKB-ARBA"/>
</dbReference>
<name>A0AAN9T434_9HEMI</name>
<dbReference type="InterPro" id="IPR014752">
    <property type="entry name" value="Arrestin-like_C"/>
</dbReference>
<keyword evidence="6" id="KW-1185">Reference proteome</keyword>
<feature type="domain" description="Arrestin C-terminal-like" evidence="4">
    <location>
        <begin position="276"/>
        <end position="434"/>
    </location>
</feature>
<comment type="caution">
    <text evidence="5">The sequence shown here is derived from an EMBL/GenBank/DDBJ whole genome shotgun (WGS) entry which is preliminary data.</text>
</comment>
<dbReference type="PRINTS" id="PR00309">
    <property type="entry name" value="ARRESTIN"/>
</dbReference>
<sequence length="497" mass="55390">MSIVLVVEGRREQHKRNKWQHKPAQTQHKQMAHSDFQYLFGGEEHVASSPLTLKMFFSNISEGKAAQTMKIPAQTSTNVAQTNASVKISEFNRWGTSDMELSAHNYAAAEITYMQQWRAGDGVVLIDPEYMKDRKVYVHVLATFRYGREDLDVLGLTFRKDLFIASEQIYPQLEESKRPLTKLQERLIKKLGSNAFPFCFELPQHTPTSVMLQPAPGDMGKPCGVDYELKAFVADSPDDKAHKRNSVRLAIRKIMYAPSKPGEQPSVEVSKEFMMSPNKLHLEASLDKELYYHGESINVNVHIANNSNRTVKKVKVAVRQFADICIFSMAQYKCTVAEIESDAGCPVGPGFTLSKVYTVKPTLSNNKDKRGLALDGQLKHEDTNLASSTINSDSLPKENLGIIVQYKVKVKLCLGPLGSDLVAELPFTLMHPKPEEEPPSAPGVPASNGNAENDNLEIVPVDNLIQLEDDIKPSGEDDDIIFEDFARLRLKGADGDA</sequence>
<evidence type="ECO:0000256" key="3">
    <source>
        <dbReference type="SAM" id="MobiDB-lite"/>
    </source>
</evidence>
<dbReference type="InterPro" id="IPR014753">
    <property type="entry name" value="Arrestin_N"/>
</dbReference>
<dbReference type="GO" id="GO:0002031">
    <property type="term" value="P:G protein-coupled receptor internalization"/>
    <property type="evidence" value="ECO:0007669"/>
    <property type="project" value="TreeGrafter"/>
</dbReference>
<dbReference type="InterPro" id="IPR017864">
    <property type="entry name" value="Arrestin_CS"/>
</dbReference>
<dbReference type="GO" id="GO:0016028">
    <property type="term" value="C:rhabdomere"/>
    <property type="evidence" value="ECO:0007669"/>
    <property type="project" value="UniProtKB-ARBA"/>
</dbReference>
<dbReference type="PANTHER" id="PTHR11792">
    <property type="entry name" value="ARRESTIN"/>
    <property type="match status" value="1"/>
</dbReference>
<dbReference type="EMBL" id="JBBCAQ010000037">
    <property type="protein sequence ID" value="KAK7573542.1"/>
    <property type="molecule type" value="Genomic_DNA"/>
</dbReference>
<dbReference type="InterPro" id="IPR014756">
    <property type="entry name" value="Ig_E-set"/>
</dbReference>
<comment type="similarity">
    <text evidence="1">Belongs to the arrestin family.</text>
</comment>
<dbReference type="Gene3D" id="2.60.40.640">
    <property type="match status" value="1"/>
</dbReference>
<dbReference type="GO" id="GO:0016060">
    <property type="term" value="P:negative regulation of phospholipase C-activating phototransduction signaling pathway"/>
    <property type="evidence" value="ECO:0007669"/>
    <property type="project" value="UniProtKB-ARBA"/>
</dbReference>
<evidence type="ECO:0000313" key="5">
    <source>
        <dbReference type="EMBL" id="KAK7573542.1"/>
    </source>
</evidence>
<dbReference type="FunFam" id="2.60.40.640:FF:000025">
    <property type="entry name" value="Putative Beta-arrestin-2"/>
    <property type="match status" value="1"/>
</dbReference>
<evidence type="ECO:0000256" key="1">
    <source>
        <dbReference type="ARBA" id="ARBA00005298"/>
    </source>
</evidence>
<keyword evidence="2" id="KW-0716">Sensory transduction</keyword>
<dbReference type="InterPro" id="IPR011022">
    <property type="entry name" value="Arrestin_C-like"/>
</dbReference>
<dbReference type="Gene3D" id="2.60.40.840">
    <property type="match status" value="1"/>
</dbReference>
<dbReference type="PANTHER" id="PTHR11792:SF17">
    <property type="entry name" value="KURTZ ARRESTIN"/>
    <property type="match status" value="1"/>
</dbReference>
<dbReference type="InterPro" id="IPR000698">
    <property type="entry name" value="Arrestin"/>
</dbReference>
<protein>
    <recommendedName>
        <fullName evidence="4">Arrestin C-terminal-like domain-containing protein</fullName>
    </recommendedName>
</protein>
<dbReference type="PROSITE" id="PS00295">
    <property type="entry name" value="ARRESTINS"/>
    <property type="match status" value="1"/>
</dbReference>
<dbReference type="Pfam" id="PF02752">
    <property type="entry name" value="Arrestin_C"/>
    <property type="match status" value="1"/>
</dbReference>
<evidence type="ECO:0000259" key="4">
    <source>
        <dbReference type="SMART" id="SM01017"/>
    </source>
</evidence>
<gene>
    <name evidence="5" type="ORF">V9T40_010733</name>
</gene>
<dbReference type="FunFam" id="2.60.40.840:FF:000002">
    <property type="entry name" value="Arrestin 3"/>
    <property type="match status" value="1"/>
</dbReference>
<proteinExistence type="inferred from homology"/>